<proteinExistence type="predicted"/>
<dbReference type="EMBL" id="JASCZI010211459">
    <property type="protein sequence ID" value="MED6191946.1"/>
    <property type="molecule type" value="Genomic_DNA"/>
</dbReference>
<accession>A0ABU6X2F8</accession>
<sequence>MSFTFHQRNEPHGPDSTIEDDVVTLDASDINVATENVSKSLVGRIMADRSFSFGLIESSFTAIWNYPEGLQIKSLDNNIYQFSFGKETDMIRVERGSPWLFKQYLIHL</sequence>
<evidence type="ECO:0000259" key="2">
    <source>
        <dbReference type="Pfam" id="PF14111"/>
    </source>
</evidence>
<dbReference type="Proteomes" id="UP001341840">
    <property type="component" value="Unassembled WGS sequence"/>
</dbReference>
<evidence type="ECO:0000313" key="3">
    <source>
        <dbReference type="EMBL" id="MED6191946.1"/>
    </source>
</evidence>
<dbReference type="InterPro" id="IPR025558">
    <property type="entry name" value="DUF4283"/>
</dbReference>
<organism evidence="3 4">
    <name type="scientific">Stylosanthes scabra</name>
    <dbReference type="NCBI Taxonomy" id="79078"/>
    <lineage>
        <taxon>Eukaryota</taxon>
        <taxon>Viridiplantae</taxon>
        <taxon>Streptophyta</taxon>
        <taxon>Embryophyta</taxon>
        <taxon>Tracheophyta</taxon>
        <taxon>Spermatophyta</taxon>
        <taxon>Magnoliopsida</taxon>
        <taxon>eudicotyledons</taxon>
        <taxon>Gunneridae</taxon>
        <taxon>Pentapetalae</taxon>
        <taxon>rosids</taxon>
        <taxon>fabids</taxon>
        <taxon>Fabales</taxon>
        <taxon>Fabaceae</taxon>
        <taxon>Papilionoideae</taxon>
        <taxon>50 kb inversion clade</taxon>
        <taxon>dalbergioids sensu lato</taxon>
        <taxon>Dalbergieae</taxon>
        <taxon>Pterocarpus clade</taxon>
        <taxon>Stylosanthes</taxon>
    </lineage>
</organism>
<evidence type="ECO:0000256" key="1">
    <source>
        <dbReference type="SAM" id="MobiDB-lite"/>
    </source>
</evidence>
<protein>
    <recommendedName>
        <fullName evidence="2">DUF4283 domain-containing protein</fullName>
    </recommendedName>
</protein>
<name>A0ABU6X2F8_9FABA</name>
<feature type="region of interest" description="Disordered" evidence="1">
    <location>
        <begin position="1"/>
        <end position="20"/>
    </location>
</feature>
<reference evidence="3 4" key="1">
    <citation type="journal article" date="2023" name="Plants (Basel)">
        <title>Bridging the Gap: Combining Genomics and Transcriptomics Approaches to Understand Stylosanthes scabra, an Orphan Legume from the Brazilian Caatinga.</title>
        <authorList>
            <person name="Ferreira-Neto J.R.C."/>
            <person name="da Silva M.D."/>
            <person name="Binneck E."/>
            <person name="de Melo N.F."/>
            <person name="da Silva R.H."/>
            <person name="de Melo A.L.T.M."/>
            <person name="Pandolfi V."/>
            <person name="Bustamante F.O."/>
            <person name="Brasileiro-Vidal A.C."/>
            <person name="Benko-Iseppon A.M."/>
        </authorList>
    </citation>
    <scope>NUCLEOTIDE SEQUENCE [LARGE SCALE GENOMIC DNA]</scope>
    <source>
        <tissue evidence="3">Leaves</tissue>
    </source>
</reference>
<comment type="caution">
    <text evidence="3">The sequence shown here is derived from an EMBL/GenBank/DDBJ whole genome shotgun (WGS) entry which is preliminary data.</text>
</comment>
<dbReference type="Pfam" id="PF14111">
    <property type="entry name" value="DUF4283"/>
    <property type="match status" value="1"/>
</dbReference>
<keyword evidence="4" id="KW-1185">Reference proteome</keyword>
<feature type="domain" description="DUF4283" evidence="2">
    <location>
        <begin position="34"/>
        <end position="108"/>
    </location>
</feature>
<evidence type="ECO:0000313" key="4">
    <source>
        <dbReference type="Proteomes" id="UP001341840"/>
    </source>
</evidence>
<gene>
    <name evidence="3" type="ORF">PIB30_005425</name>
</gene>